<reference evidence="1 2" key="1">
    <citation type="journal article" date="2024" name="G3 (Bethesda)">
        <title>Genome assembly of Hibiscus sabdariffa L. provides insights into metabolisms of medicinal natural products.</title>
        <authorList>
            <person name="Kim T."/>
        </authorList>
    </citation>
    <scope>NUCLEOTIDE SEQUENCE [LARGE SCALE GENOMIC DNA]</scope>
    <source>
        <strain evidence="1">TK-2024</strain>
        <tissue evidence="1">Old leaves</tissue>
    </source>
</reference>
<comment type="caution">
    <text evidence="1">The sequence shown here is derived from an EMBL/GenBank/DDBJ whole genome shotgun (WGS) entry which is preliminary data.</text>
</comment>
<name>A0ABR2TY19_9ROSI</name>
<gene>
    <name evidence="1" type="ORF">V6N11_017322</name>
</gene>
<sequence>MERLVTKGYRAVELRTKALEGIMEALRESSVRIIRINAAQKSSTDGCKLLLTPRSLDLLRFMDAERNTMDLTFREDAMLQLRQSNPTNIEGVEDNLLIGYNLFTESKASKALELEIDIGNGLHNGMEMLVKKAEELCIGGLKGDKDMLYEFDTEGFPLLKYLTLRKSSEIKWIINSMAMRLALRKAFPVIETMHFNFLTSLEKICHGELKTGSFSQLTTIIREGNDENDMLLMLLDTGICQSTKAFVCRR</sequence>
<dbReference type="EMBL" id="JBBPBN010000004">
    <property type="protein sequence ID" value="KAK9042245.1"/>
    <property type="molecule type" value="Genomic_DNA"/>
</dbReference>
<evidence type="ECO:0000313" key="1">
    <source>
        <dbReference type="EMBL" id="KAK9042245.1"/>
    </source>
</evidence>
<protein>
    <submittedName>
        <fullName evidence="1">Uncharacterized protein</fullName>
    </submittedName>
</protein>
<accession>A0ABR2TY19</accession>
<evidence type="ECO:0000313" key="2">
    <source>
        <dbReference type="Proteomes" id="UP001396334"/>
    </source>
</evidence>
<proteinExistence type="predicted"/>
<keyword evidence="2" id="KW-1185">Reference proteome</keyword>
<dbReference type="Proteomes" id="UP001396334">
    <property type="component" value="Unassembled WGS sequence"/>
</dbReference>
<organism evidence="1 2">
    <name type="scientific">Hibiscus sabdariffa</name>
    <name type="common">roselle</name>
    <dbReference type="NCBI Taxonomy" id="183260"/>
    <lineage>
        <taxon>Eukaryota</taxon>
        <taxon>Viridiplantae</taxon>
        <taxon>Streptophyta</taxon>
        <taxon>Embryophyta</taxon>
        <taxon>Tracheophyta</taxon>
        <taxon>Spermatophyta</taxon>
        <taxon>Magnoliopsida</taxon>
        <taxon>eudicotyledons</taxon>
        <taxon>Gunneridae</taxon>
        <taxon>Pentapetalae</taxon>
        <taxon>rosids</taxon>
        <taxon>malvids</taxon>
        <taxon>Malvales</taxon>
        <taxon>Malvaceae</taxon>
        <taxon>Malvoideae</taxon>
        <taxon>Hibiscus</taxon>
    </lineage>
</organism>